<name>A0A2A5Q590_PRORE</name>
<protein>
    <submittedName>
        <fullName evidence="3">Uncharacterized protein</fullName>
    </submittedName>
</protein>
<reference evidence="3 4" key="1">
    <citation type="submission" date="2017-07" db="EMBL/GenBank/DDBJ databases">
        <title>blaIMP-27 on transferable plasmids in Proteus mirabilis and Providencia rettgeri.</title>
        <authorList>
            <person name="Potter R."/>
        </authorList>
    </citation>
    <scope>NUCLEOTIDE SEQUENCE [LARGE SCALE GENOMIC DNA]</scope>
    <source>
        <strain evidence="3 4">PR1</strain>
    </source>
</reference>
<organism evidence="3 4">
    <name type="scientific">Providencia rettgeri</name>
    <dbReference type="NCBI Taxonomy" id="587"/>
    <lineage>
        <taxon>Bacteria</taxon>
        <taxon>Pseudomonadati</taxon>
        <taxon>Pseudomonadota</taxon>
        <taxon>Gammaproteobacteria</taxon>
        <taxon>Enterobacterales</taxon>
        <taxon>Morganellaceae</taxon>
        <taxon>Providencia</taxon>
    </lineage>
</organism>
<dbReference type="Proteomes" id="UP000216001">
    <property type="component" value="Unassembled WGS sequence"/>
</dbReference>
<reference evidence="2" key="2">
    <citation type="submission" date="2020-05" db="EMBL/GenBank/DDBJ databases">
        <authorList>
            <person name="Delgado-Blas J."/>
        </authorList>
    </citation>
    <scope>NUCLEOTIDE SEQUENCE</scope>
    <source>
        <strain evidence="2">BB1453</strain>
    </source>
</reference>
<evidence type="ECO:0000256" key="1">
    <source>
        <dbReference type="SAM" id="SignalP"/>
    </source>
</evidence>
<evidence type="ECO:0000313" key="4">
    <source>
        <dbReference type="Proteomes" id="UP000216001"/>
    </source>
</evidence>
<dbReference type="AlphaFoldDB" id="A0A2A5Q590"/>
<accession>A0A2A5Q590</accession>
<comment type="caution">
    <text evidence="3">The sequence shown here is derived from an EMBL/GenBank/DDBJ whole genome shotgun (WGS) entry which is preliminary data.</text>
</comment>
<dbReference type="EMBL" id="CAHPSF010000001">
    <property type="protein sequence ID" value="CAB5663490.1"/>
    <property type="molecule type" value="Genomic_DNA"/>
</dbReference>
<gene>
    <name evidence="3" type="ORF">CHI95_03390</name>
    <name evidence="2" type="ORF">GHA_00343</name>
</gene>
<dbReference type="RefSeq" id="WP_094960759.1">
    <property type="nucleotide sequence ID" value="NZ_ABDWLN020000025.1"/>
</dbReference>
<feature type="chain" id="PRO_5011920001" evidence="1">
    <location>
        <begin position="20"/>
        <end position="118"/>
    </location>
</feature>
<feature type="signal peptide" evidence="1">
    <location>
        <begin position="1"/>
        <end position="19"/>
    </location>
</feature>
<dbReference type="Proteomes" id="UP000834611">
    <property type="component" value="Unassembled WGS sequence"/>
</dbReference>
<evidence type="ECO:0000313" key="3">
    <source>
        <dbReference type="EMBL" id="OZS76225.1"/>
    </source>
</evidence>
<evidence type="ECO:0000313" key="2">
    <source>
        <dbReference type="EMBL" id="CAB5663490.1"/>
    </source>
</evidence>
<proteinExistence type="predicted"/>
<dbReference type="OrthoDB" id="6465419at2"/>
<dbReference type="STRING" id="587.RB151_014180"/>
<dbReference type="EMBL" id="NOWC01000002">
    <property type="protein sequence ID" value="OZS76225.1"/>
    <property type="molecule type" value="Genomic_DNA"/>
</dbReference>
<keyword evidence="1" id="KW-0732">Signal</keyword>
<sequence>MNKLLLAITISLLSATAFAEKTYTVEQLEDMIADNNKPQIAVPVLNGSIAKDDFPTCKSGLIEWLEGVEKYPVTIEKDIDGEDFSATIWAESNAFLVSCVKSGSNAKAVRMSAEYLDN</sequence>